<dbReference type="CDD" id="cd22157">
    <property type="entry name" value="F-box_AtFBW1-like"/>
    <property type="match status" value="1"/>
</dbReference>
<dbReference type="EnsemblPlants" id="KEH40684">
    <property type="protein sequence ID" value="KEH40684"/>
    <property type="gene ID" value="MTR_1g033280"/>
</dbReference>
<reference evidence="4 7" key="1">
    <citation type="journal article" date="2011" name="Nature">
        <title>The Medicago genome provides insight into the evolution of rhizobial symbioses.</title>
        <authorList>
            <person name="Young N.D."/>
            <person name="Debelle F."/>
            <person name="Oldroyd G.E."/>
            <person name="Geurts R."/>
            <person name="Cannon S.B."/>
            <person name="Udvardi M.K."/>
            <person name="Benedito V.A."/>
            <person name="Mayer K.F."/>
            <person name="Gouzy J."/>
            <person name="Schoof H."/>
            <person name="Van de Peer Y."/>
            <person name="Proost S."/>
            <person name="Cook D.R."/>
            <person name="Meyers B.C."/>
            <person name="Spannagl M."/>
            <person name="Cheung F."/>
            <person name="De Mita S."/>
            <person name="Krishnakumar V."/>
            <person name="Gundlach H."/>
            <person name="Zhou S."/>
            <person name="Mudge J."/>
            <person name="Bharti A.K."/>
            <person name="Murray J.D."/>
            <person name="Naoumkina M.A."/>
            <person name="Rosen B."/>
            <person name="Silverstein K.A."/>
            <person name="Tang H."/>
            <person name="Rombauts S."/>
            <person name="Zhao P.X."/>
            <person name="Zhou P."/>
            <person name="Barbe V."/>
            <person name="Bardou P."/>
            <person name="Bechner M."/>
            <person name="Bellec A."/>
            <person name="Berger A."/>
            <person name="Berges H."/>
            <person name="Bidwell S."/>
            <person name="Bisseling T."/>
            <person name="Choisne N."/>
            <person name="Couloux A."/>
            <person name="Denny R."/>
            <person name="Deshpande S."/>
            <person name="Dai X."/>
            <person name="Doyle J.J."/>
            <person name="Dudez A.M."/>
            <person name="Farmer A.D."/>
            <person name="Fouteau S."/>
            <person name="Franken C."/>
            <person name="Gibelin C."/>
            <person name="Gish J."/>
            <person name="Goldstein S."/>
            <person name="Gonzalez A.J."/>
            <person name="Green P.J."/>
            <person name="Hallab A."/>
            <person name="Hartog M."/>
            <person name="Hua A."/>
            <person name="Humphray S.J."/>
            <person name="Jeong D.H."/>
            <person name="Jing Y."/>
            <person name="Jocker A."/>
            <person name="Kenton S.M."/>
            <person name="Kim D.J."/>
            <person name="Klee K."/>
            <person name="Lai H."/>
            <person name="Lang C."/>
            <person name="Lin S."/>
            <person name="Macmil S.L."/>
            <person name="Magdelenat G."/>
            <person name="Matthews L."/>
            <person name="McCorrison J."/>
            <person name="Monaghan E.L."/>
            <person name="Mun J.H."/>
            <person name="Najar F.Z."/>
            <person name="Nicholson C."/>
            <person name="Noirot C."/>
            <person name="O'Bleness M."/>
            <person name="Paule C.R."/>
            <person name="Poulain J."/>
            <person name="Prion F."/>
            <person name="Qin B."/>
            <person name="Qu C."/>
            <person name="Retzel E.F."/>
            <person name="Riddle C."/>
            <person name="Sallet E."/>
            <person name="Samain S."/>
            <person name="Samson N."/>
            <person name="Sanders I."/>
            <person name="Saurat O."/>
            <person name="Scarpelli C."/>
            <person name="Schiex T."/>
            <person name="Segurens B."/>
            <person name="Severin A.J."/>
            <person name="Sherrier D.J."/>
            <person name="Shi R."/>
            <person name="Sims S."/>
            <person name="Singer S.R."/>
            <person name="Sinharoy S."/>
            <person name="Sterck L."/>
            <person name="Viollet A."/>
            <person name="Wang B.B."/>
            <person name="Wang K."/>
            <person name="Wang M."/>
            <person name="Wang X."/>
            <person name="Warfsmann J."/>
            <person name="Weissenbach J."/>
            <person name="White D.D."/>
            <person name="White J.D."/>
            <person name="Wiley G.B."/>
            <person name="Wincker P."/>
            <person name="Xing Y."/>
            <person name="Yang L."/>
            <person name="Yao Z."/>
            <person name="Ying F."/>
            <person name="Zhai J."/>
            <person name="Zhou L."/>
            <person name="Zuber A."/>
            <person name="Denarie J."/>
            <person name="Dixon R.A."/>
            <person name="May G.D."/>
            <person name="Schwartz D.C."/>
            <person name="Rogers J."/>
            <person name="Quetier F."/>
            <person name="Town C.D."/>
            <person name="Roe B.A."/>
        </authorList>
    </citation>
    <scope>NUCLEOTIDE SEQUENCE [LARGE SCALE GENOMIC DNA]</scope>
    <source>
        <strain evidence="4">A17</strain>
        <strain evidence="6 7">cv. Jemalong A17</strain>
    </source>
</reference>
<keyword evidence="7" id="KW-1185">Reference proteome</keyword>
<gene>
    <name evidence="4" type="ordered locus">MTR_1g033280</name>
    <name evidence="5" type="ORF">MtrunA17_Chr1g0161871</name>
</gene>
<evidence type="ECO:0000256" key="1">
    <source>
        <dbReference type="ARBA" id="ARBA00022441"/>
    </source>
</evidence>
<accession>A0A072VF71</accession>
<reference evidence="6" key="3">
    <citation type="submission" date="2015-04" db="UniProtKB">
        <authorList>
            <consortium name="EnsemblPlants"/>
        </authorList>
    </citation>
    <scope>IDENTIFICATION</scope>
    <source>
        <strain evidence="6">cv. Jemalong A17</strain>
    </source>
</reference>
<dbReference type="InterPro" id="IPR050796">
    <property type="entry name" value="SCF_F-box_component"/>
</dbReference>
<reference evidence="8" key="4">
    <citation type="journal article" date="2018" name="Nat. Plants">
        <title>Whole-genome landscape of Medicago truncatula symbiotic genes.</title>
        <authorList>
            <person name="Pecrix Y."/>
            <person name="Staton S.E."/>
            <person name="Sallet E."/>
            <person name="Lelandais-Briere C."/>
            <person name="Moreau S."/>
            <person name="Carrere S."/>
            <person name="Blein T."/>
            <person name="Jardinaud M.F."/>
            <person name="Latrasse D."/>
            <person name="Zouine M."/>
            <person name="Zahm M."/>
            <person name="Kreplak J."/>
            <person name="Mayjonade B."/>
            <person name="Satge C."/>
            <person name="Perez M."/>
            <person name="Cauet S."/>
            <person name="Marande W."/>
            <person name="Chantry-Darmon C."/>
            <person name="Lopez-Roques C."/>
            <person name="Bouchez O."/>
            <person name="Berard A."/>
            <person name="Debelle F."/>
            <person name="Munos S."/>
            <person name="Bendahmane A."/>
            <person name="Berges H."/>
            <person name="Niebel A."/>
            <person name="Buitink J."/>
            <person name="Frugier F."/>
            <person name="Benhamed M."/>
            <person name="Crespi M."/>
            <person name="Gouzy J."/>
            <person name="Gamas P."/>
        </authorList>
    </citation>
    <scope>NUCLEOTIDE SEQUENCE [LARGE SCALE GENOMIC DNA]</scope>
    <source>
        <strain evidence="8">cv. Jemalong A17</strain>
    </source>
</reference>
<dbReference type="EMBL" id="CM001217">
    <property type="protein sequence ID" value="KEH40684.1"/>
    <property type="molecule type" value="Genomic_DNA"/>
</dbReference>
<dbReference type="PROSITE" id="PS50181">
    <property type="entry name" value="FBOX"/>
    <property type="match status" value="1"/>
</dbReference>
<evidence type="ECO:0000256" key="2">
    <source>
        <dbReference type="ARBA" id="ARBA00022737"/>
    </source>
</evidence>
<evidence type="ECO:0000313" key="5">
    <source>
        <dbReference type="EMBL" id="RHN78105.1"/>
    </source>
</evidence>
<organism evidence="4 7">
    <name type="scientific">Medicago truncatula</name>
    <name type="common">Barrel medic</name>
    <name type="synonym">Medicago tribuloides</name>
    <dbReference type="NCBI Taxonomy" id="3880"/>
    <lineage>
        <taxon>Eukaryota</taxon>
        <taxon>Viridiplantae</taxon>
        <taxon>Streptophyta</taxon>
        <taxon>Embryophyta</taxon>
        <taxon>Tracheophyta</taxon>
        <taxon>Spermatophyta</taxon>
        <taxon>Magnoliopsida</taxon>
        <taxon>eudicotyledons</taxon>
        <taxon>Gunneridae</taxon>
        <taxon>Pentapetalae</taxon>
        <taxon>rosids</taxon>
        <taxon>fabids</taxon>
        <taxon>Fabales</taxon>
        <taxon>Fabaceae</taxon>
        <taxon>Papilionoideae</taxon>
        <taxon>50 kb inversion clade</taxon>
        <taxon>NPAAA clade</taxon>
        <taxon>Hologalegina</taxon>
        <taxon>IRL clade</taxon>
        <taxon>Trifolieae</taxon>
        <taxon>Medicago</taxon>
    </lineage>
</organism>
<dbReference type="InterPro" id="IPR036047">
    <property type="entry name" value="F-box-like_dom_sf"/>
</dbReference>
<dbReference type="FunFam" id="1.20.1280.50:FF:000008">
    <property type="entry name" value="F-box only protein 6"/>
    <property type="match status" value="1"/>
</dbReference>
<proteinExistence type="predicted"/>
<evidence type="ECO:0000313" key="4">
    <source>
        <dbReference type="EMBL" id="KEH40684.1"/>
    </source>
</evidence>
<dbReference type="Pfam" id="PF00646">
    <property type="entry name" value="F-box"/>
    <property type="match status" value="1"/>
</dbReference>
<dbReference type="SUPFAM" id="SSF50965">
    <property type="entry name" value="Galactose oxidase, central domain"/>
    <property type="match status" value="1"/>
</dbReference>
<dbReference type="Gene3D" id="1.20.1280.50">
    <property type="match status" value="1"/>
</dbReference>
<dbReference type="Proteomes" id="UP000002051">
    <property type="component" value="Unassembled WGS sequence"/>
</dbReference>
<dbReference type="SUPFAM" id="SSF81383">
    <property type="entry name" value="F-box domain"/>
    <property type="match status" value="1"/>
</dbReference>
<dbReference type="Proteomes" id="UP000265566">
    <property type="component" value="Chromosome 1"/>
</dbReference>
<dbReference type="AlphaFoldDB" id="A0A072VF71"/>
<evidence type="ECO:0000313" key="8">
    <source>
        <dbReference type="Proteomes" id="UP000265566"/>
    </source>
</evidence>
<evidence type="ECO:0000313" key="6">
    <source>
        <dbReference type="EnsemblPlants" id="KEH40684"/>
    </source>
</evidence>
<keyword evidence="1" id="KW-0880">Kelch repeat</keyword>
<reference evidence="5" key="5">
    <citation type="journal article" date="2018" name="Nat. Plants">
        <title>Whole-genome landscape of Medicago truncatula symbiotic genes.</title>
        <authorList>
            <person name="Pecrix Y."/>
            <person name="Gamas P."/>
            <person name="Carrere S."/>
        </authorList>
    </citation>
    <scope>NUCLEOTIDE SEQUENCE</scope>
    <source>
        <tissue evidence="5">Leaves</tissue>
    </source>
</reference>
<dbReference type="InterPro" id="IPR011043">
    <property type="entry name" value="Gal_Oxase/kelch_b-propeller"/>
</dbReference>
<evidence type="ECO:0000313" key="7">
    <source>
        <dbReference type="Proteomes" id="UP000002051"/>
    </source>
</evidence>
<dbReference type="PANTHER" id="PTHR31672">
    <property type="entry name" value="BNACNNG10540D PROTEIN"/>
    <property type="match status" value="1"/>
</dbReference>
<dbReference type="EMBL" id="PSQE01000001">
    <property type="protein sequence ID" value="RHN78105.1"/>
    <property type="molecule type" value="Genomic_DNA"/>
</dbReference>
<evidence type="ECO:0000259" key="3">
    <source>
        <dbReference type="PROSITE" id="PS50181"/>
    </source>
</evidence>
<dbReference type="STRING" id="3880.A0A072VF71"/>
<reference evidence="4 7" key="2">
    <citation type="journal article" date="2014" name="BMC Genomics">
        <title>An improved genome release (version Mt4.0) for the model legume Medicago truncatula.</title>
        <authorList>
            <person name="Tang H."/>
            <person name="Krishnakumar V."/>
            <person name="Bidwell S."/>
            <person name="Rosen B."/>
            <person name="Chan A."/>
            <person name="Zhou S."/>
            <person name="Gentzbittel L."/>
            <person name="Childs K.L."/>
            <person name="Yandell M."/>
            <person name="Gundlach H."/>
            <person name="Mayer K.F."/>
            <person name="Schwartz D.C."/>
            <person name="Town C.D."/>
        </authorList>
    </citation>
    <scope>GENOME REANNOTATION</scope>
    <source>
        <strain evidence="4">A17</strain>
        <strain evidence="6 7">cv. Jemalong A17</strain>
    </source>
</reference>
<feature type="domain" description="F-box" evidence="3">
    <location>
        <begin position="26"/>
        <end position="71"/>
    </location>
</feature>
<keyword evidence="2" id="KW-0677">Repeat</keyword>
<dbReference type="Gramene" id="rna1623">
    <property type="protein sequence ID" value="RHN78105.1"/>
    <property type="gene ID" value="gene1623"/>
</dbReference>
<protein>
    <submittedName>
        <fullName evidence="4">F-box only-like protein</fullName>
    </submittedName>
    <submittedName>
        <fullName evidence="5">Putative F-box domain, galactose oxidase/kelch, beta-propeller, galactose oxidase, beta-propeller</fullName>
    </submittedName>
</protein>
<sequence length="377" mass="43693">MEKKKKRNTGKKNKSRVSCMTEVMKPEIWEKFPEDLFEVVLARLPMAKIICFRTVCQQWNNLITSQSFSQQCSKVSQVNPWFCISHGHYNYKTIYDPCMKRWYNPKLFDNKPGQYPRLVCSAGGLVCFEDDGYLSSIFSFAEDLYRRTILYVCNPITQSFKKLPIGSIKIWRLLGMTMNVSAGYRVLKLGCDRTFEIYDSITKCWSHLKKIPICIKKLDDTISNIVSIDTTLYFKHKDPEGISSCDTSTGVWTQHLIQVPLHSSDLTLAESDGRIMLFGLIGASCLCIWEVQKMTFLLKEVDRVRFSGLYGRPLTCWGNKCLLFSYLKSTDMYRMITYNISTRKWVKVFIPFTISTHVKDYFRIRGTAFQPCLSAMP</sequence>
<dbReference type="HOGENOM" id="CLU_038778_2_1_1"/>
<dbReference type="PANTHER" id="PTHR31672:SF12">
    <property type="entry name" value="F-BOX DOMAIN-CONTAINING PROTEIN"/>
    <property type="match status" value="1"/>
</dbReference>
<dbReference type="InterPro" id="IPR001810">
    <property type="entry name" value="F-box_dom"/>
</dbReference>
<name>A0A072VF71_MEDTR</name>